<dbReference type="Pfam" id="PF01551">
    <property type="entry name" value="Peptidase_M23"/>
    <property type="match status" value="1"/>
</dbReference>
<keyword evidence="6" id="KW-0862">Zinc</keyword>
<feature type="domain" description="M23ase beta-sheet core" evidence="9">
    <location>
        <begin position="258"/>
        <end position="355"/>
    </location>
</feature>
<keyword evidence="4" id="KW-0479">Metal-binding</keyword>
<proteinExistence type="predicted"/>
<evidence type="ECO:0000256" key="5">
    <source>
        <dbReference type="ARBA" id="ARBA00022801"/>
    </source>
</evidence>
<evidence type="ECO:0000256" key="7">
    <source>
        <dbReference type="ARBA" id="ARBA00023049"/>
    </source>
</evidence>
<keyword evidence="7" id="KW-0482">Metalloprotease</keyword>
<dbReference type="InterPro" id="IPR011055">
    <property type="entry name" value="Dup_hybrid_motif"/>
</dbReference>
<dbReference type="InterPro" id="IPR050570">
    <property type="entry name" value="Cell_wall_metabolism_enzyme"/>
</dbReference>
<dbReference type="OrthoDB" id="9805070at2"/>
<evidence type="ECO:0000256" key="8">
    <source>
        <dbReference type="SAM" id="MobiDB-lite"/>
    </source>
</evidence>
<comment type="subcellular location">
    <subcellularLocation>
        <location evidence="2">Cell envelope</location>
    </subcellularLocation>
</comment>
<dbReference type="Proteomes" id="UP000315252">
    <property type="component" value="Unassembled WGS sequence"/>
</dbReference>
<dbReference type="FunFam" id="2.70.70.10:FF:000006">
    <property type="entry name" value="M23 family peptidase"/>
    <property type="match status" value="1"/>
</dbReference>
<accession>A0A545T818</accession>
<keyword evidence="12" id="KW-1185">Reference proteome</keyword>
<dbReference type="PANTHER" id="PTHR21666">
    <property type="entry name" value="PEPTIDASE-RELATED"/>
    <property type="match status" value="1"/>
</dbReference>
<dbReference type="AlphaFoldDB" id="A0A545T818"/>
<dbReference type="GO" id="GO:0006508">
    <property type="term" value="P:proteolysis"/>
    <property type="evidence" value="ECO:0007669"/>
    <property type="project" value="UniProtKB-KW"/>
</dbReference>
<name>A0A545T818_9PROT</name>
<dbReference type="PANTHER" id="PTHR21666:SF288">
    <property type="entry name" value="CELL DIVISION PROTEIN YTFB"/>
    <property type="match status" value="1"/>
</dbReference>
<dbReference type="CDD" id="cd12797">
    <property type="entry name" value="M23_peptidase"/>
    <property type="match status" value="1"/>
</dbReference>
<evidence type="ECO:0000313" key="11">
    <source>
        <dbReference type="EMBL" id="TQV73374.1"/>
    </source>
</evidence>
<feature type="domain" description="Csd3-like second N-terminal" evidence="10">
    <location>
        <begin position="130"/>
        <end position="246"/>
    </location>
</feature>
<feature type="region of interest" description="Disordered" evidence="8">
    <location>
        <begin position="404"/>
        <end position="425"/>
    </location>
</feature>
<evidence type="ECO:0000256" key="3">
    <source>
        <dbReference type="ARBA" id="ARBA00022670"/>
    </source>
</evidence>
<comment type="cofactor">
    <cofactor evidence="1">
        <name>Zn(2+)</name>
        <dbReference type="ChEBI" id="CHEBI:29105"/>
    </cofactor>
</comment>
<dbReference type="InterPro" id="IPR016047">
    <property type="entry name" value="M23ase_b-sheet_dom"/>
</dbReference>
<dbReference type="GO" id="GO:0046872">
    <property type="term" value="F:metal ion binding"/>
    <property type="evidence" value="ECO:0007669"/>
    <property type="project" value="UniProtKB-KW"/>
</dbReference>
<keyword evidence="5" id="KW-0378">Hydrolase</keyword>
<evidence type="ECO:0000259" key="10">
    <source>
        <dbReference type="Pfam" id="PF19425"/>
    </source>
</evidence>
<gene>
    <name evidence="11" type="ORF">FKG95_24675</name>
</gene>
<evidence type="ECO:0000256" key="1">
    <source>
        <dbReference type="ARBA" id="ARBA00001947"/>
    </source>
</evidence>
<organism evidence="11 12">
    <name type="scientific">Denitrobaculum tricleocarpae</name>
    <dbReference type="NCBI Taxonomy" id="2591009"/>
    <lineage>
        <taxon>Bacteria</taxon>
        <taxon>Pseudomonadati</taxon>
        <taxon>Pseudomonadota</taxon>
        <taxon>Alphaproteobacteria</taxon>
        <taxon>Rhodospirillales</taxon>
        <taxon>Rhodospirillaceae</taxon>
        <taxon>Denitrobaculum</taxon>
    </lineage>
</organism>
<comment type="caution">
    <text evidence="11">The sequence shown here is derived from an EMBL/GenBank/DDBJ whole genome shotgun (WGS) entry which is preliminary data.</text>
</comment>
<evidence type="ECO:0000256" key="4">
    <source>
        <dbReference type="ARBA" id="ARBA00022723"/>
    </source>
</evidence>
<keyword evidence="3" id="KW-0645">Protease</keyword>
<evidence type="ECO:0000256" key="2">
    <source>
        <dbReference type="ARBA" id="ARBA00004196"/>
    </source>
</evidence>
<dbReference type="SUPFAM" id="SSF51261">
    <property type="entry name" value="Duplicated hybrid motif"/>
    <property type="match status" value="1"/>
</dbReference>
<dbReference type="Gene3D" id="3.10.450.350">
    <property type="match status" value="2"/>
</dbReference>
<evidence type="ECO:0000313" key="12">
    <source>
        <dbReference type="Proteomes" id="UP000315252"/>
    </source>
</evidence>
<reference evidence="11 12" key="1">
    <citation type="submission" date="2019-06" db="EMBL/GenBank/DDBJ databases">
        <title>Whole genome sequence for Rhodospirillaceae sp. R148.</title>
        <authorList>
            <person name="Wang G."/>
        </authorList>
    </citation>
    <scope>NUCLEOTIDE SEQUENCE [LARGE SCALE GENOMIC DNA]</scope>
    <source>
        <strain evidence="11 12">R148</strain>
    </source>
</reference>
<protein>
    <submittedName>
        <fullName evidence="11">M23 family metallopeptidase</fullName>
    </submittedName>
</protein>
<sequence>MADSPDTPALEPKTVKVSRGDTLMGLMVGAGAGRSDAHEAITALREVYSPRRLRPGQEIELTFSTISAIDEEEANAQGSADDTNADSLLMGLSLQSAVDEIVQVARAAASDDFVAEAIARPLERQVLHGSGTIESSLFVAARNAGIPNSVMIGLMRAFSYDVDFQREIQPGDKFDLVYEAFYDNEGKMAKTGNILVASLSLSGTPLNLYSFTPSSGFTDFFDEKGQAVRKALLRTPVDGARLSSGFGVRKHPILGYNKMHKGLDFAAPSGTPIYAAGDGVIERIGRNGGYGKYIRIRHHSGYKTAYAHMKGYGKGVKKGKRVKQGQIIGYVGTTGRSTGPHLHYEVLVNNKQVNPRKIKLPAGEKLKKQDLKNFQAHRADMDQLRQDIIAGNAQIVQAAPANCNAPQSVDESGTATASAASPNGC</sequence>
<dbReference type="Gene3D" id="2.70.70.10">
    <property type="entry name" value="Glucose Permease (Domain IIA)"/>
    <property type="match status" value="1"/>
</dbReference>
<evidence type="ECO:0000256" key="6">
    <source>
        <dbReference type="ARBA" id="ARBA00022833"/>
    </source>
</evidence>
<dbReference type="InterPro" id="IPR045834">
    <property type="entry name" value="Csd3_N2"/>
</dbReference>
<dbReference type="EMBL" id="VHSH01000011">
    <property type="protein sequence ID" value="TQV73374.1"/>
    <property type="molecule type" value="Genomic_DNA"/>
</dbReference>
<dbReference type="GO" id="GO:0030313">
    <property type="term" value="C:cell envelope"/>
    <property type="evidence" value="ECO:0007669"/>
    <property type="project" value="UniProtKB-SubCell"/>
</dbReference>
<evidence type="ECO:0000259" key="9">
    <source>
        <dbReference type="Pfam" id="PF01551"/>
    </source>
</evidence>
<dbReference type="GO" id="GO:0004222">
    <property type="term" value="F:metalloendopeptidase activity"/>
    <property type="evidence" value="ECO:0007669"/>
    <property type="project" value="TreeGrafter"/>
</dbReference>
<dbReference type="Pfam" id="PF19425">
    <property type="entry name" value="Csd3_N2"/>
    <property type="match status" value="1"/>
</dbReference>